<keyword evidence="4 8" id="KW-0547">Nucleotide-binding</keyword>
<dbReference type="NCBIfam" id="TIGR00362">
    <property type="entry name" value="DnaA"/>
    <property type="match status" value="1"/>
</dbReference>
<sequence length="473" mass="53474">MNHEELWKAALGQIELSLSKANFITWFKNTTILSLERGVATIAVPNGFAKEWLENKYNLYILKALKSLDPSITEIRCSIVQENKSTIQKNTIVNSIDAIKPFFSTPNQTNSFTRKKIGGSVNVQSTSSSLFKSNLNPRYTFENFIVAENNELARAACFAVSQNLGHLYNPLFIYGGVGLGKTHLIQSLGNEILKNTPEKRVKYITSERFTGELVESIKNQSVDQFKAAYEQIDLLIIDDVQFLSGREKTQNAFFHIFNALYQINKQIVISSDRPPKAIPTLEERLRSRFEGGMIADISRPNLETRAAILEAKAQERGIALDPASLHFISEHITNNVRELEGALARISAFSELQHIPISLSLVQKVLGETILQHKKKLTPENILGVITDFYHISQEDLAKKGRKKEVAYPRQVAMYLMRTELETPLSSIGEYFGGRDHTTVLHAVEKINKEKETRQRVKEELSTLLERLTLLRG</sequence>
<dbReference type="GO" id="GO:0005886">
    <property type="term" value="C:plasma membrane"/>
    <property type="evidence" value="ECO:0007669"/>
    <property type="project" value="TreeGrafter"/>
</dbReference>
<feature type="region of interest" description="Domain III, AAA+ region" evidence="8">
    <location>
        <begin position="134"/>
        <end position="350"/>
    </location>
</feature>
<dbReference type="Pfam" id="PF00308">
    <property type="entry name" value="Bac_DnaA"/>
    <property type="match status" value="1"/>
</dbReference>
<accession>A0A5C7J6Q6</accession>
<dbReference type="Gene3D" id="1.10.8.60">
    <property type="match status" value="1"/>
</dbReference>
<comment type="subcellular location">
    <subcellularLocation>
        <location evidence="8">Cytoplasm</location>
    </subcellularLocation>
</comment>
<dbReference type="Pfam" id="PF11638">
    <property type="entry name" value="DnaA_N"/>
    <property type="match status" value="1"/>
</dbReference>
<dbReference type="GO" id="GO:0005737">
    <property type="term" value="C:cytoplasm"/>
    <property type="evidence" value="ECO:0007669"/>
    <property type="project" value="UniProtKB-SubCell"/>
</dbReference>
<comment type="caution">
    <text evidence="14">The sequence shown here is derived from an EMBL/GenBank/DDBJ whole genome shotgun (WGS) entry which is preliminary data.</text>
</comment>
<dbReference type="SMART" id="SM00382">
    <property type="entry name" value="AAA"/>
    <property type="match status" value="1"/>
</dbReference>
<dbReference type="SUPFAM" id="SSF52540">
    <property type="entry name" value="P-loop containing nucleoside triphosphate hydrolases"/>
    <property type="match status" value="1"/>
</dbReference>
<proteinExistence type="inferred from homology"/>
<comment type="function">
    <text evidence="8 10">Plays an essential role in the initiation and regulation of chromosomal replication. ATP-DnaA binds to the origin of replication (oriC) to initiate formation of the DNA replication initiation complex once per cell cycle. Binds the DnaA box (a 9 base pair repeat at the origin) and separates the double-stranded (ds)DNA. Forms a right-handed helical filament on oriC DNA; dsDNA binds to the exterior of the filament while single-stranded (ss)DNA is stabiized in the filament's interior. The ATP-DnaA-oriC complex binds and stabilizes one strand of the AT-rich DNA unwinding element (DUE), permitting loading of DNA polymerase. After initiation quickly degrades to an ADP-DnaA complex that is not apt for DNA replication. Binds acidic phospholipids.</text>
</comment>
<evidence type="ECO:0000256" key="7">
    <source>
        <dbReference type="ARBA" id="ARBA00023125"/>
    </source>
</evidence>
<keyword evidence="7 8" id="KW-0238">DNA-binding</keyword>
<evidence type="ECO:0000256" key="4">
    <source>
        <dbReference type="ARBA" id="ARBA00022741"/>
    </source>
</evidence>
<dbReference type="InterPro" id="IPR024633">
    <property type="entry name" value="DnaA_N_dom"/>
</dbReference>
<dbReference type="InterPro" id="IPR003593">
    <property type="entry name" value="AAA+_ATPase"/>
</dbReference>
<dbReference type="CDD" id="cd06571">
    <property type="entry name" value="Bac_DnaA_C"/>
    <property type="match status" value="1"/>
</dbReference>
<organism evidence="14 15">
    <name type="scientific">Candidatus Dojkabacteria bacterium</name>
    <dbReference type="NCBI Taxonomy" id="2099670"/>
    <lineage>
        <taxon>Bacteria</taxon>
        <taxon>Candidatus Dojkabacteria</taxon>
    </lineage>
</organism>
<dbReference type="SMART" id="SM00760">
    <property type="entry name" value="Bac_DnaA_C"/>
    <property type="match status" value="1"/>
</dbReference>
<feature type="domain" description="AAA+ ATPase" evidence="12">
    <location>
        <begin position="167"/>
        <end position="299"/>
    </location>
</feature>
<feature type="binding site" evidence="8">
    <location>
        <position position="182"/>
    </location>
    <ligand>
        <name>ATP</name>
        <dbReference type="ChEBI" id="CHEBI:30616"/>
    </ligand>
</feature>
<dbReference type="PANTHER" id="PTHR30050">
    <property type="entry name" value="CHROMOSOMAL REPLICATION INITIATOR PROTEIN DNAA"/>
    <property type="match status" value="1"/>
</dbReference>
<dbReference type="GO" id="GO:0006270">
    <property type="term" value="P:DNA replication initiation"/>
    <property type="evidence" value="ECO:0007669"/>
    <property type="project" value="UniProtKB-UniRule"/>
</dbReference>
<dbReference type="PROSITE" id="PS01008">
    <property type="entry name" value="DNAA"/>
    <property type="match status" value="1"/>
</dbReference>
<dbReference type="GO" id="GO:0005524">
    <property type="term" value="F:ATP binding"/>
    <property type="evidence" value="ECO:0007669"/>
    <property type="project" value="UniProtKB-UniRule"/>
</dbReference>
<evidence type="ECO:0000256" key="9">
    <source>
        <dbReference type="NCBIfam" id="TIGR00362"/>
    </source>
</evidence>
<comment type="similarity">
    <text evidence="1 8 11">Belongs to the DnaA family.</text>
</comment>
<evidence type="ECO:0000256" key="6">
    <source>
        <dbReference type="ARBA" id="ARBA00023121"/>
    </source>
</evidence>
<feature type="binding site" evidence="8">
    <location>
        <position position="180"/>
    </location>
    <ligand>
        <name>ATP</name>
        <dbReference type="ChEBI" id="CHEBI:30616"/>
    </ligand>
</feature>
<evidence type="ECO:0000313" key="14">
    <source>
        <dbReference type="EMBL" id="TXG77161.1"/>
    </source>
</evidence>
<evidence type="ECO:0000259" key="13">
    <source>
        <dbReference type="SMART" id="SM00760"/>
    </source>
</evidence>
<dbReference type="GO" id="GO:0006275">
    <property type="term" value="P:regulation of DNA replication"/>
    <property type="evidence" value="ECO:0007669"/>
    <property type="project" value="UniProtKB-UniRule"/>
</dbReference>
<evidence type="ECO:0000256" key="3">
    <source>
        <dbReference type="ARBA" id="ARBA00022705"/>
    </source>
</evidence>
<evidence type="ECO:0000256" key="10">
    <source>
        <dbReference type="RuleBase" id="RU000577"/>
    </source>
</evidence>
<dbReference type="InterPro" id="IPR038454">
    <property type="entry name" value="DnaA_N_sf"/>
</dbReference>
<dbReference type="EMBL" id="SSDS01000052">
    <property type="protein sequence ID" value="TXG77161.1"/>
    <property type="molecule type" value="Genomic_DNA"/>
</dbReference>
<comment type="caution">
    <text evidence="8">Lacks conserved residue(s) required for the propagation of feature annotation.</text>
</comment>
<dbReference type="InterPro" id="IPR001957">
    <property type="entry name" value="Chromosome_initiator_DnaA"/>
</dbReference>
<evidence type="ECO:0000256" key="1">
    <source>
        <dbReference type="ARBA" id="ARBA00006583"/>
    </source>
</evidence>
<dbReference type="AlphaFoldDB" id="A0A5C7J6Q6"/>
<dbReference type="Pfam" id="PF08299">
    <property type="entry name" value="Bac_DnaA_C"/>
    <property type="match status" value="1"/>
</dbReference>
<dbReference type="InterPro" id="IPR020591">
    <property type="entry name" value="Chromosome_initiator_DnaA-like"/>
</dbReference>
<dbReference type="FunFam" id="3.40.50.300:FF:000668">
    <property type="entry name" value="Chromosomal replication initiator protein DnaA"/>
    <property type="match status" value="1"/>
</dbReference>
<feature type="binding site" evidence="8">
    <location>
        <position position="181"/>
    </location>
    <ligand>
        <name>ATP</name>
        <dbReference type="ChEBI" id="CHEBI:30616"/>
    </ligand>
</feature>
<dbReference type="GO" id="GO:0008289">
    <property type="term" value="F:lipid binding"/>
    <property type="evidence" value="ECO:0007669"/>
    <property type="project" value="UniProtKB-KW"/>
</dbReference>
<keyword evidence="5 8" id="KW-0067">ATP-binding</keyword>
<dbReference type="GO" id="GO:0003688">
    <property type="term" value="F:DNA replication origin binding"/>
    <property type="evidence" value="ECO:0007669"/>
    <property type="project" value="UniProtKB-UniRule"/>
</dbReference>
<feature type="region of interest" description="Domain IV, binds dsDNA" evidence="8">
    <location>
        <begin position="351"/>
        <end position="473"/>
    </location>
</feature>
<evidence type="ECO:0000256" key="8">
    <source>
        <dbReference type="HAMAP-Rule" id="MF_00377"/>
    </source>
</evidence>
<evidence type="ECO:0000256" key="5">
    <source>
        <dbReference type="ARBA" id="ARBA00022840"/>
    </source>
</evidence>
<keyword evidence="6 8" id="KW-0446">Lipid-binding</keyword>
<gene>
    <name evidence="8 14" type="primary">dnaA</name>
    <name evidence="14" type="ORF">E6Q11_03270</name>
</gene>
<dbReference type="InterPro" id="IPR013159">
    <property type="entry name" value="DnaA_C"/>
</dbReference>
<feature type="region of interest" description="Domain I, interacts with DnaA modulators" evidence="8">
    <location>
        <begin position="1"/>
        <end position="91"/>
    </location>
</feature>
<comment type="domain">
    <text evidence="8">Domain I is involved in oligomerization and binding regulators, domain II is flexibile and of varying length in different bacteria, domain III forms the AAA+ region, while domain IV binds dsDNA.</text>
</comment>
<dbReference type="InterPro" id="IPR013317">
    <property type="entry name" value="DnaA_dom"/>
</dbReference>
<dbReference type="PANTHER" id="PTHR30050:SF2">
    <property type="entry name" value="CHROMOSOMAL REPLICATION INITIATOR PROTEIN DNAA"/>
    <property type="match status" value="1"/>
</dbReference>
<evidence type="ECO:0000313" key="15">
    <source>
        <dbReference type="Proteomes" id="UP000321026"/>
    </source>
</evidence>
<dbReference type="InterPro" id="IPR018312">
    <property type="entry name" value="Chromosome_initiator_DnaA_CS"/>
</dbReference>
<evidence type="ECO:0000259" key="12">
    <source>
        <dbReference type="SMART" id="SM00382"/>
    </source>
</evidence>
<dbReference type="Gene3D" id="3.40.50.300">
    <property type="entry name" value="P-loop containing nucleotide triphosphate hydrolases"/>
    <property type="match status" value="1"/>
</dbReference>
<dbReference type="InterPro" id="IPR010921">
    <property type="entry name" value="Trp_repressor/repl_initiator"/>
</dbReference>
<name>A0A5C7J6Q6_9BACT</name>
<feature type="domain" description="Chromosomal replication initiator DnaA C-terminal" evidence="13">
    <location>
        <begin position="378"/>
        <end position="447"/>
    </location>
</feature>
<keyword evidence="3 8" id="KW-0235">DNA replication</keyword>
<evidence type="ECO:0000256" key="11">
    <source>
        <dbReference type="RuleBase" id="RU004227"/>
    </source>
</evidence>
<dbReference type="Gene3D" id="3.30.300.180">
    <property type="match status" value="1"/>
</dbReference>
<feature type="binding site" evidence="8">
    <location>
        <position position="178"/>
    </location>
    <ligand>
        <name>ATP</name>
        <dbReference type="ChEBI" id="CHEBI:30616"/>
    </ligand>
</feature>
<dbReference type="Proteomes" id="UP000321026">
    <property type="component" value="Unassembled WGS sequence"/>
</dbReference>
<dbReference type="Gene3D" id="1.10.1750.10">
    <property type="match status" value="1"/>
</dbReference>
<dbReference type="SUPFAM" id="SSF48295">
    <property type="entry name" value="TrpR-like"/>
    <property type="match status" value="1"/>
</dbReference>
<dbReference type="HAMAP" id="MF_00377">
    <property type="entry name" value="DnaA_bact"/>
    <property type="match status" value="1"/>
</dbReference>
<reference evidence="14 15" key="1">
    <citation type="submission" date="2018-09" db="EMBL/GenBank/DDBJ databases">
        <title>Metagenome Assembled Genomes from an Advanced Water Purification Facility.</title>
        <authorList>
            <person name="Stamps B.W."/>
            <person name="Spear J.R."/>
        </authorList>
    </citation>
    <scope>NUCLEOTIDE SEQUENCE [LARGE SCALE GENOMIC DNA]</scope>
    <source>
        <strain evidence="14">Bin_63_2</strain>
    </source>
</reference>
<comment type="subunit">
    <text evidence="8">Oligomerizes as a right-handed, spiral filament on DNA at oriC.</text>
</comment>
<dbReference type="CDD" id="cd00009">
    <property type="entry name" value="AAA"/>
    <property type="match status" value="1"/>
</dbReference>
<protein>
    <recommendedName>
        <fullName evidence="8 9">Chromosomal replication initiator protein DnaA</fullName>
    </recommendedName>
</protein>
<dbReference type="InterPro" id="IPR027417">
    <property type="entry name" value="P-loop_NTPase"/>
</dbReference>
<keyword evidence="2 8" id="KW-0963">Cytoplasm</keyword>
<dbReference type="PRINTS" id="PR00051">
    <property type="entry name" value="DNAA"/>
</dbReference>
<evidence type="ECO:0000256" key="2">
    <source>
        <dbReference type="ARBA" id="ARBA00022490"/>
    </source>
</evidence>